<evidence type="ECO:0000313" key="12">
    <source>
        <dbReference type="Proteomes" id="UP000822688"/>
    </source>
</evidence>
<keyword evidence="8" id="KW-0112">Calmodulin-binding</keyword>
<dbReference type="EMBL" id="CM026424">
    <property type="protein sequence ID" value="KAG0579061.1"/>
    <property type="molecule type" value="Genomic_DNA"/>
</dbReference>
<evidence type="ECO:0000313" key="11">
    <source>
        <dbReference type="EMBL" id="KAG0579061.1"/>
    </source>
</evidence>
<feature type="transmembrane region" description="Helical" evidence="10">
    <location>
        <begin position="62"/>
        <end position="81"/>
    </location>
</feature>
<evidence type="ECO:0000256" key="6">
    <source>
        <dbReference type="ARBA" id="ARBA00023136"/>
    </source>
</evidence>
<dbReference type="GO" id="GO:0016020">
    <property type="term" value="C:membrane"/>
    <property type="evidence" value="ECO:0007669"/>
    <property type="project" value="UniProtKB-SubCell"/>
</dbReference>
<keyword evidence="4 8" id="KW-0611">Plant defense</keyword>
<evidence type="ECO:0000256" key="1">
    <source>
        <dbReference type="ARBA" id="ARBA00004141"/>
    </source>
</evidence>
<dbReference type="PANTHER" id="PTHR31942">
    <property type="entry name" value="MLO-LIKE PROTEIN 1"/>
    <property type="match status" value="1"/>
</dbReference>
<comment type="similarity">
    <text evidence="2 8">Belongs to the MLO family.</text>
</comment>
<dbReference type="GO" id="GO:0005516">
    <property type="term" value="F:calmodulin binding"/>
    <property type="evidence" value="ECO:0007669"/>
    <property type="project" value="UniProtKB-KW"/>
</dbReference>
<dbReference type="GO" id="GO:0006952">
    <property type="term" value="P:defense response"/>
    <property type="evidence" value="ECO:0007669"/>
    <property type="project" value="UniProtKB-KW"/>
</dbReference>
<keyword evidence="6 8" id="KW-0472">Membrane</keyword>
<evidence type="ECO:0000256" key="10">
    <source>
        <dbReference type="SAM" id="Phobius"/>
    </source>
</evidence>
<keyword evidence="5 8" id="KW-1133">Transmembrane helix</keyword>
<feature type="transmembrane region" description="Helical" evidence="10">
    <location>
        <begin position="346"/>
        <end position="370"/>
    </location>
</feature>
<dbReference type="InterPro" id="IPR004326">
    <property type="entry name" value="Mlo"/>
</dbReference>
<gene>
    <name evidence="8" type="primary">MLO</name>
    <name evidence="11" type="ORF">KC19_4G069700</name>
</gene>
<comment type="function">
    <text evidence="8">May be involved in modulation of pathogen defense and leaf cell death.</text>
</comment>
<protein>
    <recommendedName>
        <fullName evidence="8">MLO-like protein</fullName>
    </recommendedName>
</protein>
<accession>A0A8T0I8N2</accession>
<evidence type="ECO:0000256" key="8">
    <source>
        <dbReference type="RuleBase" id="RU280816"/>
    </source>
</evidence>
<keyword evidence="3 8" id="KW-0812">Transmembrane</keyword>
<comment type="domain">
    <text evidence="8">The C-terminus contains a calmodulin-binding domain, which binds calmodulin in a calcium-dependent fashion.</text>
</comment>
<feature type="transmembrane region" description="Helical" evidence="10">
    <location>
        <begin position="390"/>
        <end position="411"/>
    </location>
</feature>
<proteinExistence type="inferred from homology"/>
<keyword evidence="7 8" id="KW-0568">Pathogenesis-related protein</keyword>
<evidence type="ECO:0000256" key="3">
    <source>
        <dbReference type="ARBA" id="ARBA00022692"/>
    </source>
</evidence>
<evidence type="ECO:0000256" key="5">
    <source>
        <dbReference type="ARBA" id="ARBA00022989"/>
    </source>
</evidence>
<feature type="transmembrane region" description="Helical" evidence="10">
    <location>
        <begin position="17"/>
        <end position="41"/>
    </location>
</feature>
<reference evidence="11" key="1">
    <citation type="submission" date="2020-06" db="EMBL/GenBank/DDBJ databases">
        <title>WGS assembly of Ceratodon purpureus strain R40.</title>
        <authorList>
            <person name="Carey S.B."/>
            <person name="Jenkins J."/>
            <person name="Shu S."/>
            <person name="Lovell J.T."/>
            <person name="Sreedasyam A."/>
            <person name="Maumus F."/>
            <person name="Tiley G.P."/>
            <person name="Fernandez-Pozo N."/>
            <person name="Barry K."/>
            <person name="Chen C."/>
            <person name="Wang M."/>
            <person name="Lipzen A."/>
            <person name="Daum C."/>
            <person name="Saski C.A."/>
            <person name="Payton A.C."/>
            <person name="Mcbreen J.C."/>
            <person name="Conrad R.E."/>
            <person name="Kollar L.M."/>
            <person name="Olsson S."/>
            <person name="Huttunen S."/>
            <person name="Landis J.B."/>
            <person name="Wickett N.J."/>
            <person name="Johnson M.G."/>
            <person name="Rensing S.A."/>
            <person name="Grimwood J."/>
            <person name="Schmutz J."/>
            <person name="Mcdaniel S.F."/>
        </authorList>
    </citation>
    <scope>NUCLEOTIDE SEQUENCE</scope>
    <source>
        <strain evidence="11">R40</strain>
    </source>
</reference>
<comment type="caution">
    <text evidence="11">The sequence shown here is derived from an EMBL/GenBank/DDBJ whole genome shotgun (WGS) entry which is preliminary data.</text>
</comment>
<dbReference type="Proteomes" id="UP000822688">
    <property type="component" value="Chromosome 4"/>
</dbReference>
<evidence type="ECO:0000256" key="9">
    <source>
        <dbReference type="SAM" id="MobiDB-lite"/>
    </source>
</evidence>
<feature type="transmembrane region" description="Helical" evidence="10">
    <location>
        <begin position="265"/>
        <end position="284"/>
    </location>
</feature>
<dbReference type="AlphaFoldDB" id="A0A8T0I8N2"/>
<feature type="region of interest" description="Disordered" evidence="9">
    <location>
        <begin position="553"/>
        <end position="603"/>
    </location>
</feature>
<name>A0A8T0I8N2_CERPU</name>
<feature type="transmembrane region" description="Helical" evidence="10">
    <location>
        <begin position="141"/>
        <end position="165"/>
    </location>
</feature>
<sequence>MAVGDPSERTLEYTPTWALATVSTVFILISLVVERSLHALGHYLHRSKRKSLNLALQKLKDELMLMGFISLTITIITTPVSKICVKSSMYNKWTPCDIHSRPQAYPPVDGARRRLLATAVGNSYCAEGHEPFVSLNTLHQLHIFIFVLAGVHVTYSCLTMLLALTKVYTWRKWEREAHEAVAQHNETEFTDSVNFSRQSTFVRYHASKPLGVKFLVWVVCLFKQFYVPRADYLTLRLSFVTTHNLRDNYDFHSYMIRCMEDEFEAIVGIRMWQWGFVIAYLVFSVTEPNAHFYIAMVPLVVVLIIGMKMQHVIATLALEHSGVKGPYVGVLLKPRDQLFWFNRPKFLLHVIHFIFFESAFELAMFLWHVWQFEFKTCLLEDNKTHLYFRLSIGVVTQLLCCFITLPLYALVSQMSTMPKKAFLPKSVERGLRRWHEDAKRRLKHKVLEKYQNQRLARRREGVITPLDEQYFMQGANNESVLAITDGRHSGRSTPMTLIMEEGTLHDRRSSATNSRNIMAIEGGAQQHQAQNQDQIATFRVSPRLQNAGRGGVEVRMHGHSNDSIRRRASPRSPMNLNLVPFQPREGVPTTPRPPLQRSVSTTH</sequence>
<dbReference type="PANTHER" id="PTHR31942:SF77">
    <property type="entry name" value="MLO-LIKE PROTEIN 14"/>
    <property type="match status" value="1"/>
</dbReference>
<feature type="compositionally biased region" description="Basic and acidic residues" evidence="9">
    <location>
        <begin position="553"/>
        <end position="565"/>
    </location>
</feature>
<comment type="subcellular location">
    <subcellularLocation>
        <location evidence="1 8">Membrane</location>
        <topology evidence="1 8">Multi-pass membrane protein</topology>
    </subcellularLocation>
</comment>
<organism evidence="11 12">
    <name type="scientific">Ceratodon purpureus</name>
    <name type="common">Fire moss</name>
    <name type="synonym">Dicranum purpureum</name>
    <dbReference type="NCBI Taxonomy" id="3225"/>
    <lineage>
        <taxon>Eukaryota</taxon>
        <taxon>Viridiplantae</taxon>
        <taxon>Streptophyta</taxon>
        <taxon>Embryophyta</taxon>
        <taxon>Bryophyta</taxon>
        <taxon>Bryophytina</taxon>
        <taxon>Bryopsida</taxon>
        <taxon>Dicranidae</taxon>
        <taxon>Pseudoditrichales</taxon>
        <taxon>Ditrichaceae</taxon>
        <taxon>Ceratodon</taxon>
    </lineage>
</organism>
<keyword evidence="12" id="KW-1185">Reference proteome</keyword>
<feature type="transmembrane region" description="Helical" evidence="10">
    <location>
        <begin position="290"/>
        <end position="307"/>
    </location>
</feature>
<evidence type="ECO:0000256" key="2">
    <source>
        <dbReference type="ARBA" id="ARBA00006574"/>
    </source>
</evidence>
<evidence type="ECO:0000256" key="7">
    <source>
        <dbReference type="ARBA" id="ARBA00023265"/>
    </source>
</evidence>
<dbReference type="Pfam" id="PF03094">
    <property type="entry name" value="Mlo"/>
    <property type="match status" value="1"/>
</dbReference>
<evidence type="ECO:0000256" key="4">
    <source>
        <dbReference type="ARBA" id="ARBA00022821"/>
    </source>
</evidence>